<feature type="non-terminal residue" evidence="1">
    <location>
        <position position="244"/>
    </location>
</feature>
<evidence type="ECO:0000313" key="1">
    <source>
        <dbReference type="EMBL" id="CAJ0567276.1"/>
    </source>
</evidence>
<dbReference type="Proteomes" id="UP001177023">
    <property type="component" value="Unassembled WGS sequence"/>
</dbReference>
<keyword evidence="2" id="KW-1185">Reference proteome</keyword>
<evidence type="ECO:0000313" key="2">
    <source>
        <dbReference type="Proteomes" id="UP001177023"/>
    </source>
</evidence>
<sequence>MKWKSISGRDGEVHDTLTPENAADLLFSAGWRTVAEINSMPDEDKRNTIIVELHNRLAQTIGYLQGRDTPALVAAGGLYLILKRNGWRREDELHAMSVEDTRNTCIVELANKGYGSIRELQGHANRELVEKAANFYEKSNEPASVISMTLHFDQVQIQKQSPKVLAVREFDNSQSSETLFETFSFAETNAEEESLGYSDQVTNNILMKVGISYEVTAPFFSTNESLELQRHDAENFPKHVLASV</sequence>
<gene>
    <name evidence="1" type="ORF">MSPICULIGERA_LOCUS5833</name>
</gene>
<organism evidence="1 2">
    <name type="scientific">Mesorhabditis spiculigera</name>
    <dbReference type="NCBI Taxonomy" id="96644"/>
    <lineage>
        <taxon>Eukaryota</taxon>
        <taxon>Metazoa</taxon>
        <taxon>Ecdysozoa</taxon>
        <taxon>Nematoda</taxon>
        <taxon>Chromadorea</taxon>
        <taxon>Rhabditida</taxon>
        <taxon>Rhabditina</taxon>
        <taxon>Rhabditomorpha</taxon>
        <taxon>Rhabditoidea</taxon>
        <taxon>Rhabditidae</taxon>
        <taxon>Mesorhabditinae</taxon>
        <taxon>Mesorhabditis</taxon>
    </lineage>
</organism>
<protein>
    <submittedName>
        <fullName evidence="1">Uncharacterized protein</fullName>
    </submittedName>
</protein>
<comment type="caution">
    <text evidence="1">The sequence shown here is derived from an EMBL/GenBank/DDBJ whole genome shotgun (WGS) entry which is preliminary data.</text>
</comment>
<reference evidence="1" key="1">
    <citation type="submission" date="2023-06" db="EMBL/GenBank/DDBJ databases">
        <authorList>
            <person name="Delattre M."/>
        </authorList>
    </citation>
    <scope>NUCLEOTIDE SEQUENCE</scope>
    <source>
        <strain evidence="1">AF72</strain>
    </source>
</reference>
<dbReference type="EMBL" id="CATQJA010001442">
    <property type="protein sequence ID" value="CAJ0567276.1"/>
    <property type="molecule type" value="Genomic_DNA"/>
</dbReference>
<accession>A0AA36CE14</accession>
<proteinExistence type="predicted"/>
<name>A0AA36CE14_9BILA</name>
<dbReference type="AlphaFoldDB" id="A0AA36CE14"/>